<dbReference type="Ensembl" id="ENSXMAT00000023420.1">
    <property type="protein sequence ID" value="ENSXMAP00000040446.1"/>
    <property type="gene ID" value="ENSXMAG00000013286.2"/>
</dbReference>
<dbReference type="STRING" id="8083.ENSXMAP00000040446"/>
<dbReference type="Pfam" id="PF03399">
    <property type="entry name" value="SAC3_GANP"/>
    <property type="match status" value="1"/>
</dbReference>
<dbReference type="OMA" id="IFTHAYN"/>
<dbReference type="GO" id="GO:0005634">
    <property type="term" value="C:nucleus"/>
    <property type="evidence" value="ECO:0007669"/>
    <property type="project" value="TreeGrafter"/>
</dbReference>
<dbReference type="GO" id="GO:0005819">
    <property type="term" value="C:spindle"/>
    <property type="evidence" value="ECO:0007669"/>
    <property type="project" value="TreeGrafter"/>
</dbReference>
<evidence type="ECO:0000313" key="3">
    <source>
        <dbReference type="Ensembl" id="ENSXMAP00000040446.1"/>
    </source>
</evidence>
<keyword evidence="4" id="KW-1185">Reference proteome</keyword>
<organism evidence="3 4">
    <name type="scientific">Xiphophorus maculatus</name>
    <name type="common">Southern platyfish</name>
    <name type="synonym">Platypoecilus maculatus</name>
    <dbReference type="NCBI Taxonomy" id="8083"/>
    <lineage>
        <taxon>Eukaryota</taxon>
        <taxon>Metazoa</taxon>
        <taxon>Chordata</taxon>
        <taxon>Craniata</taxon>
        <taxon>Vertebrata</taxon>
        <taxon>Euteleostomi</taxon>
        <taxon>Actinopterygii</taxon>
        <taxon>Neopterygii</taxon>
        <taxon>Teleostei</taxon>
        <taxon>Neoteleostei</taxon>
        <taxon>Acanthomorphata</taxon>
        <taxon>Ovalentaria</taxon>
        <taxon>Atherinomorphae</taxon>
        <taxon>Cyprinodontiformes</taxon>
        <taxon>Poeciliidae</taxon>
        <taxon>Poeciliinae</taxon>
        <taxon>Xiphophorus</taxon>
    </lineage>
</organism>
<dbReference type="PANTHER" id="PTHR12436:SF38">
    <property type="entry name" value="SAC3 DOMAIN-CONTAINING PROTEIN 1"/>
    <property type="match status" value="1"/>
</dbReference>
<dbReference type="InParanoid" id="A0A3B5RES8"/>
<name>A0A3B5RES8_XIPMA</name>
<evidence type="ECO:0000259" key="2">
    <source>
        <dbReference type="Pfam" id="PF03399"/>
    </source>
</evidence>
<feature type="domain" description="SAC3/GANP/THP3 conserved" evidence="2">
    <location>
        <begin position="85"/>
        <end position="373"/>
    </location>
</feature>
<reference evidence="4" key="1">
    <citation type="submission" date="2012-01" db="EMBL/GenBank/DDBJ databases">
        <authorList>
            <person name="Walter R."/>
            <person name="Schartl M."/>
            <person name="Warren W."/>
        </authorList>
    </citation>
    <scope>NUCLEOTIDE SEQUENCE [LARGE SCALE GENOMIC DNA]</scope>
    <source>
        <strain evidence="4">JP 163 A</strain>
    </source>
</reference>
<dbReference type="GO" id="GO:0051225">
    <property type="term" value="P:spindle assembly"/>
    <property type="evidence" value="ECO:0007669"/>
    <property type="project" value="TreeGrafter"/>
</dbReference>
<dbReference type="Gene3D" id="1.25.40.990">
    <property type="match status" value="1"/>
</dbReference>
<feature type="compositionally biased region" description="Polar residues" evidence="1">
    <location>
        <begin position="49"/>
        <end position="59"/>
    </location>
</feature>
<dbReference type="PANTHER" id="PTHR12436">
    <property type="entry name" value="80 KDA MCM3-ASSOCIATED PROTEIN"/>
    <property type="match status" value="1"/>
</dbReference>
<reference evidence="3" key="4">
    <citation type="submission" date="2025-09" db="UniProtKB">
        <authorList>
            <consortium name="Ensembl"/>
        </authorList>
    </citation>
    <scope>IDENTIFICATION</scope>
    <source>
        <strain evidence="3">JP 163 A</strain>
    </source>
</reference>
<dbReference type="GO" id="GO:0051298">
    <property type="term" value="P:centrosome duplication"/>
    <property type="evidence" value="ECO:0007669"/>
    <property type="project" value="TreeGrafter"/>
</dbReference>
<dbReference type="GO" id="GO:0005813">
    <property type="term" value="C:centrosome"/>
    <property type="evidence" value="ECO:0007669"/>
    <property type="project" value="TreeGrafter"/>
</dbReference>
<protein>
    <submittedName>
        <fullName evidence="3">SAC3 domain containing 1</fullName>
    </submittedName>
</protein>
<feature type="region of interest" description="Disordered" evidence="1">
    <location>
        <begin position="38"/>
        <end position="70"/>
    </location>
</feature>
<evidence type="ECO:0000313" key="4">
    <source>
        <dbReference type="Proteomes" id="UP000002852"/>
    </source>
</evidence>
<dbReference type="FunFam" id="1.25.40.990:FF:000016">
    <property type="entry name" value="Si:zfos-452g4.1"/>
    <property type="match status" value="1"/>
</dbReference>
<dbReference type="InterPro" id="IPR045107">
    <property type="entry name" value="SAC3/GANP/THP3"/>
</dbReference>
<accession>A0A3B5RES8</accession>
<dbReference type="AlphaFoldDB" id="A0A3B5RES8"/>
<evidence type="ECO:0000256" key="1">
    <source>
        <dbReference type="SAM" id="MobiDB-lite"/>
    </source>
</evidence>
<proteinExistence type="predicted"/>
<dbReference type="InterPro" id="IPR005062">
    <property type="entry name" value="SAC3/GANP/THP3_conserved"/>
</dbReference>
<dbReference type="Proteomes" id="UP000002852">
    <property type="component" value="Unassembled WGS sequence"/>
</dbReference>
<reference evidence="3" key="3">
    <citation type="submission" date="2025-08" db="UniProtKB">
        <authorList>
            <consortium name="Ensembl"/>
        </authorList>
    </citation>
    <scope>IDENTIFICATION</scope>
    <source>
        <strain evidence="3">JP 163 A</strain>
    </source>
</reference>
<sequence length="426" mass="49178">MLFEQQSEYFFVCILNKGNYFNHLLNLFLNSTQLQSSRAPSGGWRSPRNKQQCQNQSKTQKNEVEAEDQEKEIKEMAPRASCQTMCPAQELWNRESQNRLHCFEVVPGTESFRKPKGDPLRAVKEYSRPAAGKDVTKPSYLRPPDVLLKTVCYLIDEIAGSTSLHPWTEVYSFVFDRLRSVKQDMIIQRLSGKDCVAILELTVRFHIYASYRLCGEPLRIFDPRINDTHLQEYLNWLFDCYKTGTGPYPNQEEFQTLGLLYNLGSSPATQDVLELPERLRQTPSLKLALAINQAFLEGNHVHLLRLVQKLDFLQTCALHRHLVTCRRHLLLIYSHGYHSRNCRFPLDRLAQLLSLEPSLTAELCQVYGIEVNQHNQVLFSKSAFTEPEQGELDCKLYHSIVSEKQRGLTSHAVLAERSEQRTQKSE</sequence>
<reference evidence="4" key="2">
    <citation type="journal article" date="2013" name="Nat. Genet.">
        <title>The genome of the platyfish, Xiphophorus maculatus, provides insights into evolutionary adaptation and several complex traits.</title>
        <authorList>
            <person name="Schartl M."/>
            <person name="Walter R.B."/>
            <person name="Shen Y."/>
            <person name="Garcia T."/>
            <person name="Catchen J."/>
            <person name="Amores A."/>
            <person name="Braasch I."/>
            <person name="Chalopin D."/>
            <person name="Volff J.N."/>
            <person name="Lesch K.P."/>
            <person name="Bisazza A."/>
            <person name="Minx P."/>
            <person name="Hillier L."/>
            <person name="Wilson R.K."/>
            <person name="Fuerstenberg S."/>
            <person name="Boore J."/>
            <person name="Searle S."/>
            <person name="Postlethwait J.H."/>
            <person name="Warren W.C."/>
        </authorList>
    </citation>
    <scope>NUCLEOTIDE SEQUENCE [LARGE SCALE GENOMIC DNA]</scope>
    <source>
        <strain evidence="4">JP 163 A</strain>
    </source>
</reference>
<dbReference type="GeneTree" id="ENSGT00940000160988"/>